<evidence type="ECO:0000256" key="1">
    <source>
        <dbReference type="ARBA" id="ARBA00004141"/>
    </source>
</evidence>
<feature type="transmembrane region" description="Helical" evidence="7">
    <location>
        <begin position="905"/>
        <end position="921"/>
    </location>
</feature>
<dbReference type="Gene3D" id="3.40.50.1000">
    <property type="entry name" value="HAD superfamily/HAD-like"/>
    <property type="match status" value="1"/>
</dbReference>
<dbReference type="SUPFAM" id="SSF56784">
    <property type="entry name" value="HAD-like"/>
    <property type="match status" value="1"/>
</dbReference>
<dbReference type="InterPro" id="IPR036412">
    <property type="entry name" value="HAD-like_sf"/>
</dbReference>
<dbReference type="InterPro" id="IPR023298">
    <property type="entry name" value="ATPase_P-typ_TM_dom_sf"/>
</dbReference>
<dbReference type="PANTHER" id="PTHR24092:SF175">
    <property type="entry name" value="PHOSPHOLIPID-TRANSPORTING ATPASE"/>
    <property type="match status" value="1"/>
</dbReference>
<dbReference type="Gene3D" id="3.40.1110.10">
    <property type="entry name" value="Calcium-transporting ATPase, cytoplasmic domain N"/>
    <property type="match status" value="1"/>
</dbReference>
<feature type="transmembrane region" description="Helical" evidence="7">
    <location>
        <begin position="261"/>
        <end position="283"/>
    </location>
</feature>
<evidence type="ECO:0000256" key="7">
    <source>
        <dbReference type="SAM" id="Phobius"/>
    </source>
</evidence>
<feature type="transmembrane region" description="Helical" evidence="7">
    <location>
        <begin position="870"/>
        <end position="893"/>
    </location>
</feature>
<dbReference type="InterPro" id="IPR023299">
    <property type="entry name" value="ATPase_P-typ_cyto_dom_N"/>
</dbReference>
<evidence type="ECO:0000313" key="10">
    <source>
        <dbReference type="EMBL" id="ARF11485.1"/>
    </source>
</evidence>
<accession>A0A1V0SID9</accession>
<evidence type="ECO:0000256" key="4">
    <source>
        <dbReference type="ARBA" id="ARBA00022842"/>
    </source>
</evidence>
<feature type="transmembrane region" description="Helical" evidence="7">
    <location>
        <begin position="73"/>
        <end position="92"/>
    </location>
</feature>
<evidence type="ECO:0000256" key="5">
    <source>
        <dbReference type="ARBA" id="ARBA00022989"/>
    </source>
</evidence>
<feature type="transmembrane region" description="Helical" evidence="7">
    <location>
        <begin position="295"/>
        <end position="320"/>
    </location>
</feature>
<dbReference type="InterPro" id="IPR032630">
    <property type="entry name" value="P_typ_ATPase_c"/>
</dbReference>
<evidence type="ECO:0000256" key="3">
    <source>
        <dbReference type="ARBA" id="ARBA00022723"/>
    </source>
</evidence>
<dbReference type="GO" id="GO:0045332">
    <property type="term" value="P:phospholipid translocation"/>
    <property type="evidence" value="ECO:0007669"/>
    <property type="project" value="TreeGrafter"/>
</dbReference>
<dbReference type="SUPFAM" id="SSF81653">
    <property type="entry name" value="Calcium ATPase, transduction domain A"/>
    <property type="match status" value="1"/>
</dbReference>
<dbReference type="SFLD" id="SFLDS00003">
    <property type="entry name" value="Haloacid_Dehalogenase"/>
    <property type="match status" value="1"/>
</dbReference>
<keyword evidence="6 7" id="KW-0472">Membrane</keyword>
<dbReference type="GO" id="GO:0046872">
    <property type="term" value="F:metal ion binding"/>
    <property type="evidence" value="ECO:0007669"/>
    <property type="project" value="UniProtKB-KW"/>
</dbReference>
<keyword evidence="3" id="KW-0479">Metal-binding</keyword>
<proteinExistence type="predicted"/>
<dbReference type="PROSITE" id="PS00154">
    <property type="entry name" value="ATPASE_E1_E2"/>
    <property type="match status" value="1"/>
</dbReference>
<feature type="transmembrane region" description="Helical" evidence="7">
    <location>
        <begin position="44"/>
        <end position="61"/>
    </location>
</feature>
<dbReference type="InterPro" id="IPR008250">
    <property type="entry name" value="ATPase_P-typ_transduc_dom_A_sf"/>
</dbReference>
<dbReference type="PANTHER" id="PTHR24092">
    <property type="entry name" value="PROBABLE PHOSPHOLIPID-TRANSPORTING ATPASE"/>
    <property type="match status" value="1"/>
</dbReference>
<dbReference type="InterPro" id="IPR044492">
    <property type="entry name" value="P_typ_ATPase_HD_dom"/>
</dbReference>
<keyword evidence="5 7" id="KW-1133">Transmembrane helix</keyword>
<dbReference type="GO" id="GO:0005886">
    <property type="term" value="C:plasma membrane"/>
    <property type="evidence" value="ECO:0007669"/>
    <property type="project" value="TreeGrafter"/>
</dbReference>
<gene>
    <name evidence="10" type="ORF">Klosneuvirus_1_342</name>
</gene>
<dbReference type="PRINTS" id="PR00119">
    <property type="entry name" value="CATATPASE"/>
</dbReference>
<dbReference type="InterPro" id="IPR018303">
    <property type="entry name" value="ATPase_P-typ_P_site"/>
</dbReference>
<evidence type="ECO:0000259" key="9">
    <source>
        <dbReference type="Pfam" id="PF16212"/>
    </source>
</evidence>
<dbReference type="SFLD" id="SFLDG00002">
    <property type="entry name" value="C1.7:_P-type_atpase_like"/>
    <property type="match status" value="1"/>
</dbReference>
<evidence type="ECO:0000259" key="8">
    <source>
        <dbReference type="Pfam" id="PF00122"/>
    </source>
</evidence>
<feature type="transmembrane region" description="Helical" evidence="7">
    <location>
        <begin position="819"/>
        <end position="838"/>
    </location>
</feature>
<name>A0A1V0SID9_9VIRU</name>
<feature type="transmembrane region" description="Helical" evidence="7">
    <location>
        <begin position="772"/>
        <end position="791"/>
    </location>
</feature>
<reference evidence="10" key="1">
    <citation type="journal article" date="2017" name="Science">
        <title>Giant viruses with an expanded complement of translation system components.</title>
        <authorList>
            <person name="Schulz F."/>
            <person name="Yutin N."/>
            <person name="Ivanova N.N."/>
            <person name="Ortega D.R."/>
            <person name="Lee T.K."/>
            <person name="Vierheilig J."/>
            <person name="Daims H."/>
            <person name="Horn M."/>
            <person name="Wagner M."/>
            <person name="Jensen G.J."/>
            <person name="Kyrpides N.C."/>
            <person name="Koonin E.V."/>
            <person name="Woyke T."/>
        </authorList>
    </citation>
    <scope>NUCLEOTIDE SEQUENCE</scope>
    <source>
        <strain evidence="10">KNV1</strain>
    </source>
</reference>
<dbReference type="SUPFAM" id="SSF81665">
    <property type="entry name" value="Calcium ATPase, transmembrane domain M"/>
    <property type="match status" value="1"/>
</dbReference>
<feature type="domain" description="P-type ATPase C-terminal" evidence="9">
    <location>
        <begin position="711"/>
        <end position="912"/>
    </location>
</feature>
<dbReference type="GO" id="GO:0000166">
    <property type="term" value="F:nucleotide binding"/>
    <property type="evidence" value="ECO:0007669"/>
    <property type="project" value="InterPro"/>
</dbReference>
<protein>
    <submittedName>
        <fullName evidence="10">Magnesium-transporting ATPase</fullName>
    </submittedName>
</protein>
<dbReference type="EMBL" id="KY684108">
    <property type="protein sequence ID" value="ARF11485.1"/>
    <property type="molecule type" value="Genomic_DNA"/>
</dbReference>
<dbReference type="GO" id="GO:0140326">
    <property type="term" value="F:ATPase-coupled intramembrane lipid transporter activity"/>
    <property type="evidence" value="ECO:0007669"/>
    <property type="project" value="TreeGrafter"/>
</dbReference>
<dbReference type="SFLD" id="SFLDF00027">
    <property type="entry name" value="p-type_atpase"/>
    <property type="match status" value="1"/>
</dbReference>
<feature type="domain" description="P-type ATPase A" evidence="8">
    <location>
        <begin position="116"/>
        <end position="239"/>
    </location>
</feature>
<dbReference type="InterPro" id="IPR023214">
    <property type="entry name" value="HAD_sf"/>
</dbReference>
<sequence length="922" mass="107230">MLEVLFGISNTNFSNNEVKRTKHSIFWIPLLTIYKYFFWNYENIYFLFLSLFQLSTLYFLPKEWSPTGPYSTAIPLGICILAEIITHMITWYNDWITDYKENNKEYECLDHSYQLIKKKNRNIYPGDIIHLEKEDICPIDGILIDTTNNEKYSKISLALLTGESNINYVIKPAKLFKLQDYKDYKINISNYHQNNFNNIEGKLLNGKEEHNIQGENFVVGGSIIKSDDIYLWVIGCGRDKKSYLKKSVKNDRKKNRIDTFVGNYMINVNAILLLLLILITTTIKLVNSFSFGNIIFYMIQNWILFNGIMPFSVKIFLLLARNLQTGIHNYYHKSITINNSLLIDDIGKINKILTDKTGTLTKNELEFSKLLESWKNDIIDVETYQQNYYDIDLNFHKCIGLCIHQTEENYSTPEDKTLRYRYQYLNNRINQTSQIITLTINNNNYDYKYIEIGGLDFTFERRLSSKIVKDISTDSYYIYCKGAMDVIGKKIKTDYKTELKRLDQMVSQKYPELRLLACAFRKIDKNELDMALHESTNKSQIVTLLENDLHLLGIIGIKDNLQEGVKETIEQFNHYGLFSCLLTGDRKITALAIAKEAGIIDHENTICDFTQEMLDKDITNLHKKTILFGGALFDIVSQNVKYSESFYDKLALSRNFIGYNLIPEHKKKLTNILENKNIKTLTVGDGFNDIGMFHTSSMSIAIKGNGFVESNADFTIKEFKQLKHLFDMSLKYYSKNAQLVNLTFLRASAVIMSIMTYSLIYYNQTTSLFNGFVIQAFNFAWTILGVGYYTLKQRNLPHQDQDYYQNKHLVLTNYKNTSIWNGAGIIFGIVLTLMNYYWFRESKYFGDICGLMLVMILNGKLILNNKLDLWGIGLSLMGIVNFMGYMMYMGSLYDVIITLLTTSKYYWLGVFGMYFGINLFIF</sequence>
<dbReference type="InterPro" id="IPR059000">
    <property type="entry name" value="ATPase_P-type_domA"/>
</dbReference>
<evidence type="ECO:0000256" key="6">
    <source>
        <dbReference type="ARBA" id="ARBA00023136"/>
    </source>
</evidence>
<organism evidence="10">
    <name type="scientific">Klosneuvirus KNV1</name>
    <dbReference type="NCBI Taxonomy" id="1977640"/>
    <lineage>
        <taxon>Viruses</taxon>
        <taxon>Varidnaviria</taxon>
        <taxon>Bamfordvirae</taxon>
        <taxon>Nucleocytoviricota</taxon>
        <taxon>Megaviricetes</taxon>
        <taxon>Imitervirales</taxon>
        <taxon>Mimiviridae</taxon>
        <taxon>Klosneuvirinae</taxon>
        <taxon>Klosneuvirus</taxon>
    </lineage>
</organism>
<dbReference type="Pfam" id="PF00122">
    <property type="entry name" value="E1-E2_ATPase"/>
    <property type="match status" value="1"/>
</dbReference>
<feature type="transmembrane region" description="Helical" evidence="7">
    <location>
        <begin position="739"/>
        <end position="760"/>
    </location>
</feature>
<comment type="subcellular location">
    <subcellularLocation>
        <location evidence="1">Membrane</location>
        <topology evidence="1">Multi-pass membrane protein</topology>
    </subcellularLocation>
</comment>
<dbReference type="SUPFAM" id="SSF81660">
    <property type="entry name" value="Metal cation-transporting ATPase, ATP-binding domain N"/>
    <property type="match status" value="1"/>
</dbReference>
<feature type="transmembrane region" description="Helical" evidence="7">
    <location>
        <begin position="844"/>
        <end position="863"/>
    </location>
</feature>
<evidence type="ECO:0000256" key="2">
    <source>
        <dbReference type="ARBA" id="ARBA00022692"/>
    </source>
</evidence>
<keyword evidence="4" id="KW-0460">Magnesium</keyword>
<keyword evidence="2 7" id="KW-0812">Transmembrane</keyword>
<dbReference type="Gene3D" id="2.70.150.10">
    <property type="entry name" value="Calcium-transporting ATPase, cytoplasmic transduction domain A"/>
    <property type="match status" value="1"/>
</dbReference>
<dbReference type="Pfam" id="PF16212">
    <property type="entry name" value="PhoLip_ATPase_C"/>
    <property type="match status" value="1"/>
</dbReference>